<reference evidence="3" key="2">
    <citation type="submission" date="2015-01" db="EMBL/GenBank/DDBJ databases">
        <title>Evolutionary Origins and Diversification of the Mycorrhizal Mutualists.</title>
        <authorList>
            <consortium name="DOE Joint Genome Institute"/>
            <consortium name="Mycorrhizal Genomics Consortium"/>
            <person name="Kohler A."/>
            <person name="Kuo A."/>
            <person name="Nagy L.G."/>
            <person name="Floudas D."/>
            <person name="Copeland A."/>
            <person name="Barry K.W."/>
            <person name="Cichocki N."/>
            <person name="Veneault-Fourrey C."/>
            <person name="LaButti K."/>
            <person name="Lindquist E.A."/>
            <person name="Lipzen A."/>
            <person name="Lundell T."/>
            <person name="Morin E."/>
            <person name="Murat C."/>
            <person name="Riley R."/>
            <person name="Ohm R."/>
            <person name="Sun H."/>
            <person name="Tunlid A."/>
            <person name="Henrissat B."/>
            <person name="Grigoriev I.V."/>
            <person name="Hibbett D.S."/>
            <person name="Martin F."/>
        </authorList>
    </citation>
    <scope>NUCLEOTIDE SEQUENCE [LARGE SCALE GENOMIC DNA]</scope>
    <source>
        <strain evidence="3">ATCC 200175</strain>
    </source>
</reference>
<feature type="compositionally biased region" description="Basic residues" evidence="1">
    <location>
        <begin position="86"/>
        <end position="99"/>
    </location>
</feature>
<dbReference type="HOGENOM" id="CLU_1115874_0_0_1"/>
<feature type="compositionally biased region" description="Basic and acidic residues" evidence="1">
    <location>
        <begin position="113"/>
        <end position="128"/>
    </location>
</feature>
<dbReference type="OrthoDB" id="3271131at2759"/>
<sequence>MADLSRSPDATAVPSWLSAALSQENDPPFAPIPEADRKRLPSPIPAPQSKKPRSDAPRHLAPATPTAYAFGVDDDPDSKWSTLPMGRKRASTAKPRGMKRSGGFRLPIPGLRKGNEKLTTRPMPEARQRVITYLPPPMTVKKSLDDTTLTSTNDDHKLTATEGDLPPTDPTRRIQYDQEMAFEGDPTEEDPEIPTMDSDGVTLVNDDDEESVFAFDVDDVCARYPTTRAYMKEVRSGDMQLWHKQ</sequence>
<proteinExistence type="predicted"/>
<evidence type="ECO:0000313" key="3">
    <source>
        <dbReference type="Proteomes" id="UP000053647"/>
    </source>
</evidence>
<dbReference type="AlphaFoldDB" id="A0A0C9U7I3"/>
<organism evidence="2 3">
    <name type="scientific">Paxillus involutus ATCC 200175</name>
    <dbReference type="NCBI Taxonomy" id="664439"/>
    <lineage>
        <taxon>Eukaryota</taxon>
        <taxon>Fungi</taxon>
        <taxon>Dikarya</taxon>
        <taxon>Basidiomycota</taxon>
        <taxon>Agaricomycotina</taxon>
        <taxon>Agaricomycetes</taxon>
        <taxon>Agaricomycetidae</taxon>
        <taxon>Boletales</taxon>
        <taxon>Paxilineae</taxon>
        <taxon>Paxillaceae</taxon>
        <taxon>Paxillus</taxon>
    </lineage>
</organism>
<accession>A0A0C9U7I3</accession>
<dbReference type="Proteomes" id="UP000053647">
    <property type="component" value="Unassembled WGS sequence"/>
</dbReference>
<reference evidence="2 3" key="1">
    <citation type="submission" date="2014-06" db="EMBL/GenBank/DDBJ databases">
        <authorList>
            <consortium name="DOE Joint Genome Institute"/>
            <person name="Kuo A."/>
            <person name="Kohler A."/>
            <person name="Nagy L.G."/>
            <person name="Floudas D."/>
            <person name="Copeland A."/>
            <person name="Barry K.W."/>
            <person name="Cichocki N."/>
            <person name="Veneault-Fourrey C."/>
            <person name="LaButti K."/>
            <person name="Lindquist E.A."/>
            <person name="Lipzen A."/>
            <person name="Lundell T."/>
            <person name="Morin E."/>
            <person name="Murat C."/>
            <person name="Sun H."/>
            <person name="Tunlid A."/>
            <person name="Henrissat B."/>
            <person name="Grigoriev I.V."/>
            <person name="Hibbett D.S."/>
            <person name="Martin F."/>
            <person name="Nordberg H.P."/>
            <person name="Cantor M.N."/>
            <person name="Hua S.X."/>
        </authorList>
    </citation>
    <scope>NUCLEOTIDE SEQUENCE [LARGE SCALE GENOMIC DNA]</scope>
    <source>
        <strain evidence="2 3">ATCC 200175</strain>
    </source>
</reference>
<feature type="region of interest" description="Disordered" evidence="1">
    <location>
        <begin position="1"/>
        <end position="172"/>
    </location>
</feature>
<keyword evidence="3" id="KW-1185">Reference proteome</keyword>
<dbReference type="EMBL" id="KN819337">
    <property type="protein sequence ID" value="KIJ15397.1"/>
    <property type="molecule type" value="Genomic_DNA"/>
</dbReference>
<name>A0A0C9U7I3_PAXIN</name>
<gene>
    <name evidence="2" type="ORF">PAXINDRAFT_11940</name>
</gene>
<protein>
    <submittedName>
        <fullName evidence="2">Uncharacterized protein</fullName>
    </submittedName>
</protein>
<evidence type="ECO:0000313" key="2">
    <source>
        <dbReference type="EMBL" id="KIJ15397.1"/>
    </source>
</evidence>
<evidence type="ECO:0000256" key="1">
    <source>
        <dbReference type="SAM" id="MobiDB-lite"/>
    </source>
</evidence>